<comment type="caution">
    <text evidence="1">The sequence shown here is derived from an EMBL/GenBank/DDBJ whole genome shotgun (WGS) entry which is preliminary data.</text>
</comment>
<name>A0AAU9J7C2_9CILI</name>
<evidence type="ECO:0000313" key="2">
    <source>
        <dbReference type="Proteomes" id="UP001162131"/>
    </source>
</evidence>
<organism evidence="1 2">
    <name type="scientific">Blepharisma stoltei</name>
    <dbReference type="NCBI Taxonomy" id="1481888"/>
    <lineage>
        <taxon>Eukaryota</taxon>
        <taxon>Sar</taxon>
        <taxon>Alveolata</taxon>
        <taxon>Ciliophora</taxon>
        <taxon>Postciliodesmatophora</taxon>
        <taxon>Heterotrichea</taxon>
        <taxon>Heterotrichida</taxon>
        <taxon>Blepharismidae</taxon>
        <taxon>Blepharisma</taxon>
    </lineage>
</organism>
<evidence type="ECO:0000313" key="1">
    <source>
        <dbReference type="EMBL" id="CAG9319473.1"/>
    </source>
</evidence>
<dbReference type="Proteomes" id="UP001162131">
    <property type="component" value="Unassembled WGS sequence"/>
</dbReference>
<protein>
    <submittedName>
        <fullName evidence="1">Uncharacterized protein</fullName>
    </submittedName>
</protein>
<dbReference type="AlphaFoldDB" id="A0AAU9J7C2"/>
<reference evidence="1" key="1">
    <citation type="submission" date="2021-09" db="EMBL/GenBank/DDBJ databases">
        <authorList>
            <consortium name="AG Swart"/>
            <person name="Singh M."/>
            <person name="Singh A."/>
            <person name="Seah K."/>
            <person name="Emmerich C."/>
        </authorList>
    </citation>
    <scope>NUCLEOTIDE SEQUENCE</scope>
    <source>
        <strain evidence="1">ATCC30299</strain>
    </source>
</reference>
<gene>
    <name evidence="1" type="ORF">BSTOLATCC_MIC24025</name>
</gene>
<sequence>MAKEGSLNLNPLYHNFSPSLTRGIQKELERIIKHSKTSAKLPPMLLKETMRSNTLSETKFQKNFVPFLYERDNIGRLLTSESTFRKTKDRNLLDNYQEETDSCKNRKMRLVLPNRDSIGPIFAQYYSPTSWIKKSFSTNRIKKVKKKGKVSNSPELEGKNINISPLQKQSAKAVKKYKRQLTDLLRNVPEKKEDAKDLQRSKFDILKPEVLAKIRAKNSFGSMKIHGTPSEIEEVLKFNYIRDREKEITSELKAISSSLQRYRLSN</sequence>
<accession>A0AAU9J7C2</accession>
<proteinExistence type="predicted"/>
<dbReference type="EMBL" id="CAJZBQ010000023">
    <property type="protein sequence ID" value="CAG9319473.1"/>
    <property type="molecule type" value="Genomic_DNA"/>
</dbReference>
<keyword evidence="2" id="KW-1185">Reference proteome</keyword>